<dbReference type="AlphaFoldDB" id="A0A6N7ENR9"/>
<dbReference type="SUPFAM" id="SSF51556">
    <property type="entry name" value="Metallo-dependent hydrolases"/>
    <property type="match status" value="1"/>
</dbReference>
<name>A0A6N7ENR9_9MICO</name>
<dbReference type="GO" id="GO:0016831">
    <property type="term" value="F:carboxy-lyase activity"/>
    <property type="evidence" value="ECO:0007669"/>
    <property type="project" value="InterPro"/>
</dbReference>
<dbReference type="Gene3D" id="3.20.20.140">
    <property type="entry name" value="Metal-dependent hydrolases"/>
    <property type="match status" value="1"/>
</dbReference>
<dbReference type="PANTHER" id="PTHR21240:SF28">
    <property type="entry name" value="ISO-OROTATE DECARBOXYLASE (EUROFUNG)"/>
    <property type="match status" value="1"/>
</dbReference>
<keyword evidence="3" id="KW-0378">Hydrolase</keyword>
<dbReference type="InterPro" id="IPR032466">
    <property type="entry name" value="Metal_Hydrolase"/>
</dbReference>
<evidence type="ECO:0000256" key="1">
    <source>
        <dbReference type="ARBA" id="ARBA00023239"/>
    </source>
</evidence>
<dbReference type="OrthoDB" id="8673173at2"/>
<evidence type="ECO:0000313" key="4">
    <source>
        <dbReference type="Proteomes" id="UP000437709"/>
    </source>
</evidence>
<dbReference type="InterPro" id="IPR006680">
    <property type="entry name" value="Amidohydro-rel"/>
</dbReference>
<dbReference type="GO" id="GO:0016787">
    <property type="term" value="F:hydrolase activity"/>
    <property type="evidence" value="ECO:0007669"/>
    <property type="project" value="UniProtKB-KW"/>
</dbReference>
<dbReference type="PANTHER" id="PTHR21240">
    <property type="entry name" value="2-AMINO-3-CARBOXYLMUCONATE-6-SEMIALDEHYDE DECARBOXYLASE"/>
    <property type="match status" value="1"/>
</dbReference>
<feature type="domain" description="Amidohydrolase-related" evidence="2">
    <location>
        <begin position="19"/>
        <end position="339"/>
    </location>
</feature>
<sequence length="347" mass="36381">MDIVARGLAQVGSESAPVYDVHAHTLPAALLDVGARSGEPTYEVLEGADGLRLRIGERSVGPVPHALTDVAGRVAAMDRSGVDVQVLSPWLELYPEDLPAGAAANHARAVNDALAAEVRALPDRLVGMAMVALQDAGEAAAELTRAVVDLGMCGAILPTATHTSELADPRLDPLWARAAQHRALLMLHPFTPLSAPRLRAHGIGDALGTPLEGAVAVAALLRAGVLDRHPGLRLCAVHGGGPLPAMAGRLDALWAFAGRPASSAAPSDDLRRLYFDTLTHGDQALRWLWEFAGTDRLLLGSDYPFPTGEADPVGRVDGLDAAGEVDRAAIRGGNVARLLAEVRRERP</sequence>
<comment type="caution">
    <text evidence="3">The sequence shown here is derived from an EMBL/GenBank/DDBJ whole genome shotgun (WGS) entry which is preliminary data.</text>
</comment>
<keyword evidence="1" id="KW-0456">Lyase</keyword>
<keyword evidence="4" id="KW-1185">Reference proteome</keyword>
<gene>
    <name evidence="3" type="ORF">GB881_07365</name>
</gene>
<dbReference type="Pfam" id="PF04909">
    <property type="entry name" value="Amidohydro_2"/>
    <property type="match status" value="1"/>
</dbReference>
<organism evidence="3 4">
    <name type="scientific">Georgenia subflava</name>
    <dbReference type="NCBI Taxonomy" id="1622177"/>
    <lineage>
        <taxon>Bacteria</taxon>
        <taxon>Bacillati</taxon>
        <taxon>Actinomycetota</taxon>
        <taxon>Actinomycetes</taxon>
        <taxon>Micrococcales</taxon>
        <taxon>Bogoriellaceae</taxon>
        <taxon>Georgenia</taxon>
    </lineage>
</organism>
<proteinExistence type="predicted"/>
<protein>
    <submittedName>
        <fullName evidence="3">Amidohydrolase family protein</fullName>
    </submittedName>
</protein>
<dbReference type="RefSeq" id="WP_152193818.1">
    <property type="nucleotide sequence ID" value="NZ_VUKD01000001.1"/>
</dbReference>
<dbReference type="Proteomes" id="UP000437709">
    <property type="component" value="Unassembled WGS sequence"/>
</dbReference>
<reference evidence="3 4" key="1">
    <citation type="submission" date="2019-10" db="EMBL/GenBank/DDBJ databases">
        <title>Georgenia wutianyii sp. nov. and Georgenia yuyongxinii sp. nov. isolated from plateau pika (Ochotona curzoniae) in the Qinghai-Tibet plateau of China.</title>
        <authorList>
            <person name="Tian Z."/>
        </authorList>
    </citation>
    <scope>NUCLEOTIDE SEQUENCE [LARGE SCALE GENOMIC DNA]</scope>
    <source>
        <strain evidence="3 4">JCM 19765</strain>
    </source>
</reference>
<dbReference type="GO" id="GO:0005737">
    <property type="term" value="C:cytoplasm"/>
    <property type="evidence" value="ECO:0007669"/>
    <property type="project" value="TreeGrafter"/>
</dbReference>
<accession>A0A6N7ENR9</accession>
<evidence type="ECO:0000259" key="2">
    <source>
        <dbReference type="Pfam" id="PF04909"/>
    </source>
</evidence>
<evidence type="ECO:0000313" key="3">
    <source>
        <dbReference type="EMBL" id="MPV36874.1"/>
    </source>
</evidence>
<dbReference type="InterPro" id="IPR032465">
    <property type="entry name" value="ACMSD"/>
</dbReference>
<dbReference type="GO" id="GO:0019748">
    <property type="term" value="P:secondary metabolic process"/>
    <property type="evidence" value="ECO:0007669"/>
    <property type="project" value="TreeGrafter"/>
</dbReference>
<dbReference type="EMBL" id="WHPC01000021">
    <property type="protein sequence ID" value="MPV36874.1"/>
    <property type="molecule type" value="Genomic_DNA"/>
</dbReference>